<dbReference type="Pfam" id="PF08281">
    <property type="entry name" value="Sigma70_r4_2"/>
    <property type="match status" value="1"/>
</dbReference>
<keyword evidence="3" id="KW-0731">Sigma factor</keyword>
<dbReference type="SUPFAM" id="SSF88946">
    <property type="entry name" value="Sigma2 domain of RNA polymerase sigma factors"/>
    <property type="match status" value="1"/>
</dbReference>
<dbReference type="InterPro" id="IPR039425">
    <property type="entry name" value="RNA_pol_sigma-70-like"/>
</dbReference>
<dbReference type="InterPro" id="IPR036388">
    <property type="entry name" value="WH-like_DNA-bd_sf"/>
</dbReference>
<evidence type="ECO:0000256" key="4">
    <source>
        <dbReference type="ARBA" id="ARBA00023163"/>
    </source>
</evidence>
<keyword evidence="4" id="KW-0804">Transcription</keyword>
<evidence type="ECO:0000313" key="6">
    <source>
        <dbReference type="EMBL" id="MFN0293601.1"/>
    </source>
</evidence>
<evidence type="ECO:0000256" key="3">
    <source>
        <dbReference type="ARBA" id="ARBA00023082"/>
    </source>
</evidence>
<comment type="similarity">
    <text evidence="1">Belongs to the sigma-70 factor family. ECF subfamily.</text>
</comment>
<keyword evidence="2" id="KW-0805">Transcription regulation</keyword>
<gene>
    <name evidence="6" type="ORF">E5L68_019635</name>
</gene>
<dbReference type="SUPFAM" id="SSF88659">
    <property type="entry name" value="Sigma3 and sigma4 domains of RNA polymerase sigma factors"/>
    <property type="match status" value="1"/>
</dbReference>
<dbReference type="InterPro" id="IPR014284">
    <property type="entry name" value="RNA_pol_sigma-70_dom"/>
</dbReference>
<dbReference type="InterPro" id="IPR013249">
    <property type="entry name" value="RNA_pol_sigma70_r4_t2"/>
</dbReference>
<feature type="domain" description="RNA polymerase sigma factor 70 region 4 type 2" evidence="5">
    <location>
        <begin position="125"/>
        <end position="176"/>
    </location>
</feature>
<dbReference type="InterPro" id="IPR013324">
    <property type="entry name" value="RNA_pol_sigma_r3/r4-like"/>
</dbReference>
<dbReference type="InterPro" id="IPR013325">
    <property type="entry name" value="RNA_pol_sigma_r2"/>
</dbReference>
<dbReference type="Gene3D" id="1.10.10.10">
    <property type="entry name" value="Winged helix-like DNA-binding domain superfamily/Winged helix DNA-binding domain"/>
    <property type="match status" value="1"/>
</dbReference>
<dbReference type="Gene3D" id="1.10.1740.10">
    <property type="match status" value="1"/>
</dbReference>
<evidence type="ECO:0000256" key="1">
    <source>
        <dbReference type="ARBA" id="ARBA00010641"/>
    </source>
</evidence>
<accession>A0ABW9JNV9</accession>
<dbReference type="PANTHER" id="PTHR43133:SF46">
    <property type="entry name" value="RNA POLYMERASE SIGMA-70 FACTOR ECF SUBFAMILY"/>
    <property type="match status" value="1"/>
</dbReference>
<evidence type="ECO:0000313" key="7">
    <source>
        <dbReference type="Proteomes" id="UP001517367"/>
    </source>
</evidence>
<evidence type="ECO:0000259" key="5">
    <source>
        <dbReference type="Pfam" id="PF08281"/>
    </source>
</evidence>
<dbReference type="NCBIfam" id="TIGR02937">
    <property type="entry name" value="sigma70-ECF"/>
    <property type="match status" value="1"/>
</dbReference>
<reference evidence="6 7" key="1">
    <citation type="submission" date="2024-12" db="EMBL/GenBank/DDBJ databases">
        <authorList>
            <person name="Hu S."/>
        </authorList>
    </citation>
    <scope>NUCLEOTIDE SEQUENCE [LARGE SCALE GENOMIC DNA]</scope>
    <source>
        <strain evidence="6 7">P-25</strain>
    </source>
</reference>
<keyword evidence="7" id="KW-1185">Reference proteome</keyword>
<name>A0ABW9JNV9_9SPHI</name>
<proteinExistence type="inferred from homology"/>
<dbReference type="EMBL" id="SRMP02000050">
    <property type="protein sequence ID" value="MFN0293601.1"/>
    <property type="molecule type" value="Genomic_DNA"/>
</dbReference>
<dbReference type="Proteomes" id="UP001517367">
    <property type="component" value="Unassembled WGS sequence"/>
</dbReference>
<dbReference type="PANTHER" id="PTHR43133">
    <property type="entry name" value="RNA POLYMERASE ECF-TYPE SIGMA FACTO"/>
    <property type="match status" value="1"/>
</dbReference>
<evidence type="ECO:0000256" key="2">
    <source>
        <dbReference type="ARBA" id="ARBA00023015"/>
    </source>
</evidence>
<sequence>MSGYQTFTDSQLVTLLRDGDHLAYTQIYKRYYYLMFSFSFKKLRDKDLAKDFVQDLFTKLWLKREAILENGNLSQFLYISLKTSMLNFFAHEKVEAKYIEVLKGLALAPKTDHADNKIRERQLAEYIEKQVQNLPKKMKEIFMLSRKEHFTNKEIANKLDTTESNVSHQISNALKILKAKLNILLLF</sequence>
<organism evidence="6 7">
    <name type="scientific">Pedobacter helvus</name>
    <dbReference type="NCBI Taxonomy" id="2563444"/>
    <lineage>
        <taxon>Bacteria</taxon>
        <taxon>Pseudomonadati</taxon>
        <taxon>Bacteroidota</taxon>
        <taxon>Sphingobacteriia</taxon>
        <taxon>Sphingobacteriales</taxon>
        <taxon>Sphingobacteriaceae</taxon>
        <taxon>Pedobacter</taxon>
    </lineage>
</organism>
<comment type="caution">
    <text evidence="6">The sequence shown here is derived from an EMBL/GenBank/DDBJ whole genome shotgun (WGS) entry which is preliminary data.</text>
</comment>
<protein>
    <submittedName>
        <fullName evidence="6">Sigma-70 family RNA polymerase sigma factor</fullName>
    </submittedName>
</protein>
<dbReference type="RefSeq" id="WP_138729260.1">
    <property type="nucleotide sequence ID" value="NZ_SRMP02000050.1"/>
</dbReference>